<dbReference type="PANTHER" id="PTHR28630:SF11">
    <property type="entry name" value="THIOREDOXIN-LIKE PROTEIN AAED1, CHLOROPLASTIC"/>
    <property type="match status" value="1"/>
</dbReference>
<name>A0AAV8USG8_9RHOD</name>
<organism evidence="3 4">
    <name type="scientific">Rhodosorus marinus</name>
    <dbReference type="NCBI Taxonomy" id="101924"/>
    <lineage>
        <taxon>Eukaryota</taxon>
        <taxon>Rhodophyta</taxon>
        <taxon>Stylonematophyceae</taxon>
        <taxon>Stylonematales</taxon>
        <taxon>Stylonemataceae</taxon>
        <taxon>Rhodosorus</taxon>
    </lineage>
</organism>
<proteinExistence type="predicted"/>
<accession>A0AAV8USG8</accession>
<dbReference type="InterPro" id="IPR036249">
    <property type="entry name" value="Thioredoxin-like_sf"/>
</dbReference>
<dbReference type="SUPFAM" id="SSF52833">
    <property type="entry name" value="Thioredoxin-like"/>
    <property type="match status" value="1"/>
</dbReference>
<dbReference type="Pfam" id="PF13911">
    <property type="entry name" value="AhpC-TSA_2"/>
    <property type="match status" value="1"/>
</dbReference>
<dbReference type="PROSITE" id="PS51352">
    <property type="entry name" value="THIOREDOXIN_2"/>
    <property type="match status" value="1"/>
</dbReference>
<comment type="caution">
    <text evidence="3">The sequence shown here is derived from an EMBL/GenBank/DDBJ whole genome shotgun (WGS) entry which is preliminary data.</text>
</comment>
<feature type="region of interest" description="Disordered" evidence="1">
    <location>
        <begin position="1"/>
        <end position="21"/>
    </location>
</feature>
<protein>
    <recommendedName>
        <fullName evidence="2">Thioredoxin domain-containing protein</fullName>
    </recommendedName>
</protein>
<sequence length="226" mass="24337">MEGYVSSFVGGGSGSADKGRRVRCSRSRGNWVAKTTVYSSGRGPSFAETVGEDTPVYDVNGNKLALTDVVSEGGKTTVISWLRHYGCSLCRKQVADLSRLSDSGLDELKNVDLIAIGSGTAEQGAEFLKEVKFPGEVYSDPQRKTYKALNFTKGVLSTFNPAGLGKLMESFSSGNKQRFEVIPTDPFQQGGCLVVSPSNEVVLLHRDDFAGDHVEESKLLQALKSV</sequence>
<dbReference type="GO" id="GO:0009507">
    <property type="term" value="C:chloroplast"/>
    <property type="evidence" value="ECO:0007669"/>
    <property type="project" value="TreeGrafter"/>
</dbReference>
<dbReference type="PANTHER" id="PTHR28630">
    <property type="match status" value="1"/>
</dbReference>
<dbReference type="Proteomes" id="UP001157974">
    <property type="component" value="Unassembled WGS sequence"/>
</dbReference>
<feature type="domain" description="Thioredoxin" evidence="2">
    <location>
        <begin position="45"/>
        <end position="226"/>
    </location>
</feature>
<evidence type="ECO:0000313" key="3">
    <source>
        <dbReference type="EMBL" id="KAJ8905510.1"/>
    </source>
</evidence>
<dbReference type="Gene3D" id="3.40.30.10">
    <property type="entry name" value="Glutaredoxin"/>
    <property type="match status" value="1"/>
</dbReference>
<dbReference type="InterPro" id="IPR032801">
    <property type="entry name" value="PXL2A/B/C"/>
</dbReference>
<dbReference type="AlphaFoldDB" id="A0AAV8USG8"/>
<dbReference type="EMBL" id="JAMWBK010000004">
    <property type="protein sequence ID" value="KAJ8905510.1"/>
    <property type="molecule type" value="Genomic_DNA"/>
</dbReference>
<evidence type="ECO:0000256" key="1">
    <source>
        <dbReference type="SAM" id="MobiDB-lite"/>
    </source>
</evidence>
<gene>
    <name evidence="3" type="ORF">NDN08_002017</name>
</gene>
<reference evidence="3 4" key="1">
    <citation type="journal article" date="2023" name="Nat. Commun.">
        <title>Origin of minicircular mitochondrial genomes in red algae.</title>
        <authorList>
            <person name="Lee Y."/>
            <person name="Cho C.H."/>
            <person name="Lee Y.M."/>
            <person name="Park S.I."/>
            <person name="Yang J.H."/>
            <person name="West J.A."/>
            <person name="Bhattacharya D."/>
            <person name="Yoon H.S."/>
        </authorList>
    </citation>
    <scope>NUCLEOTIDE SEQUENCE [LARGE SCALE GENOMIC DNA]</scope>
    <source>
        <strain evidence="3 4">CCMP1338</strain>
        <tissue evidence="3">Whole cell</tissue>
    </source>
</reference>
<evidence type="ECO:0000259" key="2">
    <source>
        <dbReference type="PROSITE" id="PS51352"/>
    </source>
</evidence>
<dbReference type="CDD" id="cd02970">
    <property type="entry name" value="PRX_like2"/>
    <property type="match status" value="1"/>
</dbReference>
<dbReference type="InterPro" id="IPR013766">
    <property type="entry name" value="Thioredoxin_domain"/>
</dbReference>
<evidence type="ECO:0000313" key="4">
    <source>
        <dbReference type="Proteomes" id="UP001157974"/>
    </source>
</evidence>
<keyword evidence="4" id="KW-1185">Reference proteome</keyword>